<gene>
    <name evidence="3" type="ORF">Acr_08g0000580</name>
</gene>
<protein>
    <submittedName>
        <fullName evidence="3">Uncharacterized protein</fullName>
    </submittedName>
</protein>
<evidence type="ECO:0000313" key="3">
    <source>
        <dbReference type="EMBL" id="GFY91662.1"/>
    </source>
</evidence>
<evidence type="ECO:0000256" key="1">
    <source>
        <dbReference type="SAM" id="Coils"/>
    </source>
</evidence>
<dbReference type="AlphaFoldDB" id="A0A7J0EZ01"/>
<dbReference type="Proteomes" id="UP000585474">
    <property type="component" value="Unassembled WGS sequence"/>
</dbReference>
<evidence type="ECO:0000313" key="4">
    <source>
        <dbReference type="Proteomes" id="UP000585474"/>
    </source>
</evidence>
<keyword evidence="4" id="KW-1185">Reference proteome</keyword>
<feature type="region of interest" description="Disordered" evidence="2">
    <location>
        <begin position="182"/>
        <end position="210"/>
    </location>
</feature>
<keyword evidence="1" id="KW-0175">Coiled coil</keyword>
<organism evidence="3 4">
    <name type="scientific">Actinidia rufa</name>
    <dbReference type="NCBI Taxonomy" id="165716"/>
    <lineage>
        <taxon>Eukaryota</taxon>
        <taxon>Viridiplantae</taxon>
        <taxon>Streptophyta</taxon>
        <taxon>Embryophyta</taxon>
        <taxon>Tracheophyta</taxon>
        <taxon>Spermatophyta</taxon>
        <taxon>Magnoliopsida</taxon>
        <taxon>eudicotyledons</taxon>
        <taxon>Gunneridae</taxon>
        <taxon>Pentapetalae</taxon>
        <taxon>asterids</taxon>
        <taxon>Ericales</taxon>
        <taxon>Actinidiaceae</taxon>
        <taxon>Actinidia</taxon>
    </lineage>
</organism>
<feature type="region of interest" description="Disordered" evidence="2">
    <location>
        <begin position="365"/>
        <end position="387"/>
    </location>
</feature>
<feature type="region of interest" description="Disordered" evidence="2">
    <location>
        <begin position="29"/>
        <end position="63"/>
    </location>
</feature>
<sequence>MFSYVDLGDLENTLPSWILTHLGEQSYMTTEVTQYPSSSREDSSDSEESPSIDTRPPPERETNIMTQRKLDCLLESCSFPFGIQIRLPKADEIIASTRPSEFFLRILALESEKMMSSGGDNAEENHTSDVTHVVADEGESHLSRDGLPRAMSKKIDIKKLAQMTKERAKPKGATLVGAVDVKKKGSMPSPNYKEKGPATKAPAKPKATLSRAATRVVPAFTTPEEGTSANPGVILGLKAFVIENPAVAEKLLQGGSGKVGSQLGDHEVAELEAEKQHAVEELRRMKEEHVAALERHEKEMAEMREKEALIKRYYASAVEEFKSSDDFKETMEKAASLYFGEGFDLCKKQIGFFYPNLDIQDLPIDPDLVKEDEEEEKDGLDTNPLSQ</sequence>
<reference evidence="3 4" key="1">
    <citation type="submission" date="2019-07" db="EMBL/GenBank/DDBJ databases">
        <title>De Novo Assembly of kiwifruit Actinidia rufa.</title>
        <authorList>
            <person name="Sugita-Konishi S."/>
            <person name="Sato K."/>
            <person name="Mori E."/>
            <person name="Abe Y."/>
            <person name="Kisaki G."/>
            <person name="Hamano K."/>
            <person name="Suezawa K."/>
            <person name="Otani M."/>
            <person name="Fukuda T."/>
            <person name="Manabe T."/>
            <person name="Gomi K."/>
            <person name="Tabuchi M."/>
            <person name="Akimitsu K."/>
            <person name="Kataoka I."/>
        </authorList>
    </citation>
    <scope>NUCLEOTIDE SEQUENCE [LARGE SCALE GENOMIC DNA]</scope>
    <source>
        <strain evidence="4">cv. Fuchu</strain>
    </source>
</reference>
<comment type="caution">
    <text evidence="3">The sequence shown here is derived from an EMBL/GenBank/DDBJ whole genome shotgun (WGS) entry which is preliminary data.</text>
</comment>
<name>A0A7J0EZ01_9ERIC</name>
<accession>A0A7J0EZ01</accession>
<dbReference type="OrthoDB" id="1838992at2759"/>
<evidence type="ECO:0000256" key="2">
    <source>
        <dbReference type="SAM" id="MobiDB-lite"/>
    </source>
</evidence>
<feature type="compositionally biased region" description="Low complexity" evidence="2">
    <location>
        <begin position="198"/>
        <end position="208"/>
    </location>
</feature>
<dbReference type="EMBL" id="BJWL01000008">
    <property type="protein sequence ID" value="GFY91662.1"/>
    <property type="molecule type" value="Genomic_DNA"/>
</dbReference>
<proteinExistence type="predicted"/>
<feature type="coiled-coil region" evidence="1">
    <location>
        <begin position="268"/>
        <end position="313"/>
    </location>
</feature>